<protein>
    <submittedName>
        <fullName evidence="2 3">Uncharacterized protein</fullName>
    </submittedName>
</protein>
<accession>A0A2K1KHN8</accession>
<dbReference type="STRING" id="3218.A0A2K1KHN8"/>
<dbReference type="OrthoDB" id="999957at2759"/>
<evidence type="ECO:0000256" key="1">
    <source>
        <dbReference type="SAM" id="MobiDB-lite"/>
    </source>
</evidence>
<dbReference type="EMBL" id="ABEU02000006">
    <property type="protein sequence ID" value="PNR53273.1"/>
    <property type="molecule type" value="Genomic_DNA"/>
</dbReference>
<proteinExistence type="predicted"/>
<reference evidence="2 4" key="2">
    <citation type="journal article" date="2018" name="Plant J.">
        <title>The Physcomitrella patens chromosome-scale assembly reveals moss genome structure and evolution.</title>
        <authorList>
            <person name="Lang D."/>
            <person name="Ullrich K.K."/>
            <person name="Murat F."/>
            <person name="Fuchs J."/>
            <person name="Jenkins J."/>
            <person name="Haas F.B."/>
            <person name="Piednoel M."/>
            <person name="Gundlach H."/>
            <person name="Van Bel M."/>
            <person name="Meyberg R."/>
            <person name="Vives C."/>
            <person name="Morata J."/>
            <person name="Symeonidi A."/>
            <person name="Hiss M."/>
            <person name="Muchero W."/>
            <person name="Kamisugi Y."/>
            <person name="Saleh O."/>
            <person name="Blanc G."/>
            <person name="Decker E.L."/>
            <person name="van Gessel N."/>
            <person name="Grimwood J."/>
            <person name="Hayes R.D."/>
            <person name="Graham S.W."/>
            <person name="Gunter L.E."/>
            <person name="McDaniel S.F."/>
            <person name="Hoernstein S.N.W."/>
            <person name="Larsson A."/>
            <person name="Li F.W."/>
            <person name="Perroud P.F."/>
            <person name="Phillips J."/>
            <person name="Ranjan P."/>
            <person name="Rokshar D.S."/>
            <person name="Rothfels C.J."/>
            <person name="Schneider L."/>
            <person name="Shu S."/>
            <person name="Stevenson D.W."/>
            <person name="Thummler F."/>
            <person name="Tillich M."/>
            <person name="Villarreal Aguilar J.C."/>
            <person name="Widiez T."/>
            <person name="Wong G.K."/>
            <person name="Wymore A."/>
            <person name="Zhang Y."/>
            <person name="Zimmer A.D."/>
            <person name="Quatrano R.S."/>
            <person name="Mayer K.F.X."/>
            <person name="Goodstein D."/>
            <person name="Casacuberta J.M."/>
            <person name="Vandepoele K."/>
            <person name="Reski R."/>
            <person name="Cuming A.C."/>
            <person name="Tuskan G.A."/>
            <person name="Maumus F."/>
            <person name="Salse J."/>
            <person name="Schmutz J."/>
            <person name="Rensing S.A."/>
        </authorList>
    </citation>
    <scope>NUCLEOTIDE SEQUENCE [LARGE SCALE GENOMIC DNA]</scope>
    <source>
        <strain evidence="3 4">cv. Gransden 2004</strain>
    </source>
</reference>
<dbReference type="Gramene" id="Pp3c6_29630V3.1">
    <property type="protein sequence ID" value="Pp3c6_29630V3.1"/>
    <property type="gene ID" value="Pp3c6_29630"/>
</dbReference>
<dbReference type="RefSeq" id="XP_024378956.1">
    <property type="nucleotide sequence ID" value="XM_024523188.2"/>
</dbReference>
<dbReference type="PANTHER" id="PTHR36761">
    <property type="entry name" value="ORF03 PROTEIN"/>
    <property type="match status" value="1"/>
</dbReference>
<dbReference type="AlphaFoldDB" id="A0A2K1KHN8"/>
<organism evidence="2">
    <name type="scientific">Physcomitrium patens</name>
    <name type="common">Spreading-leaved earth moss</name>
    <name type="synonym">Physcomitrella patens</name>
    <dbReference type="NCBI Taxonomy" id="3218"/>
    <lineage>
        <taxon>Eukaryota</taxon>
        <taxon>Viridiplantae</taxon>
        <taxon>Streptophyta</taxon>
        <taxon>Embryophyta</taxon>
        <taxon>Bryophyta</taxon>
        <taxon>Bryophytina</taxon>
        <taxon>Bryopsida</taxon>
        <taxon>Funariidae</taxon>
        <taxon>Funariales</taxon>
        <taxon>Funariaceae</taxon>
        <taxon>Physcomitrium</taxon>
    </lineage>
</organism>
<evidence type="ECO:0000313" key="3">
    <source>
        <dbReference type="EnsemblPlants" id="Pp3c6_29630V3.1"/>
    </source>
</evidence>
<sequence length="123" mass="13801">METDKVEGPQDSSEVGKEGEASTAEEERLAAEKSRRLREDLAQKAMEDARNKKEAETLFQMSQRAYGRGGYDRSVEMLEAALTKVSGSSNLGDEVRVGLQMNLGYDCHDNAVKRLTIRWLDFL</sequence>
<dbReference type="PaxDb" id="3218-PP1S117_173V6.1"/>
<dbReference type="RefSeq" id="XP_024378957.1">
    <property type="nucleotide sequence ID" value="XM_024523189.2"/>
</dbReference>
<dbReference type="GeneID" id="112283882"/>
<dbReference type="RefSeq" id="XP_024378958.1">
    <property type="nucleotide sequence ID" value="XM_024523190.2"/>
</dbReference>
<reference evidence="2 4" key="1">
    <citation type="journal article" date="2008" name="Science">
        <title>The Physcomitrella genome reveals evolutionary insights into the conquest of land by plants.</title>
        <authorList>
            <person name="Rensing S."/>
            <person name="Lang D."/>
            <person name="Zimmer A."/>
            <person name="Terry A."/>
            <person name="Salamov A."/>
            <person name="Shapiro H."/>
            <person name="Nishiyama T."/>
            <person name="Perroud P.-F."/>
            <person name="Lindquist E."/>
            <person name="Kamisugi Y."/>
            <person name="Tanahashi T."/>
            <person name="Sakakibara K."/>
            <person name="Fujita T."/>
            <person name="Oishi K."/>
            <person name="Shin-I T."/>
            <person name="Kuroki Y."/>
            <person name="Toyoda A."/>
            <person name="Suzuki Y."/>
            <person name="Hashimoto A."/>
            <person name="Yamaguchi K."/>
            <person name="Sugano A."/>
            <person name="Kohara Y."/>
            <person name="Fujiyama A."/>
            <person name="Anterola A."/>
            <person name="Aoki S."/>
            <person name="Ashton N."/>
            <person name="Barbazuk W.B."/>
            <person name="Barker E."/>
            <person name="Bennetzen J."/>
            <person name="Bezanilla M."/>
            <person name="Blankenship R."/>
            <person name="Cho S.H."/>
            <person name="Dutcher S."/>
            <person name="Estelle M."/>
            <person name="Fawcett J.A."/>
            <person name="Gundlach H."/>
            <person name="Hanada K."/>
            <person name="Heyl A."/>
            <person name="Hicks K.A."/>
            <person name="Hugh J."/>
            <person name="Lohr M."/>
            <person name="Mayer K."/>
            <person name="Melkozernov A."/>
            <person name="Murata T."/>
            <person name="Nelson D."/>
            <person name="Pils B."/>
            <person name="Prigge M."/>
            <person name="Reiss B."/>
            <person name="Renner T."/>
            <person name="Rombauts S."/>
            <person name="Rushton P."/>
            <person name="Sanderfoot A."/>
            <person name="Schween G."/>
            <person name="Shiu S.-H."/>
            <person name="Stueber K."/>
            <person name="Theodoulou F.L."/>
            <person name="Tu H."/>
            <person name="Van de Peer Y."/>
            <person name="Verrier P.J."/>
            <person name="Waters E."/>
            <person name="Wood A."/>
            <person name="Yang L."/>
            <person name="Cove D."/>
            <person name="Cuming A."/>
            <person name="Hasebe M."/>
            <person name="Lucas S."/>
            <person name="Mishler D.B."/>
            <person name="Reski R."/>
            <person name="Grigoriev I."/>
            <person name="Quatrano R.S."/>
            <person name="Boore J.L."/>
        </authorList>
    </citation>
    <scope>NUCLEOTIDE SEQUENCE [LARGE SCALE GENOMIC DNA]</scope>
    <source>
        <strain evidence="3 4">cv. Gransden 2004</strain>
    </source>
</reference>
<evidence type="ECO:0000313" key="2">
    <source>
        <dbReference type="EMBL" id="PNR53273.1"/>
    </source>
</evidence>
<gene>
    <name evidence="3" type="primary">LOC112283882</name>
    <name evidence="2" type="ORF">PHYPA_009649</name>
</gene>
<evidence type="ECO:0000313" key="4">
    <source>
        <dbReference type="Proteomes" id="UP000006727"/>
    </source>
</evidence>
<name>A0A2K1KHN8_PHYPA</name>
<reference evidence="3" key="3">
    <citation type="submission" date="2020-12" db="UniProtKB">
        <authorList>
            <consortium name="EnsemblPlants"/>
        </authorList>
    </citation>
    <scope>IDENTIFICATION</scope>
</reference>
<dbReference type="Proteomes" id="UP000006727">
    <property type="component" value="Chromosome 6"/>
</dbReference>
<dbReference type="PANTHER" id="PTHR36761:SF2">
    <property type="entry name" value="ORF03 PROTEIN"/>
    <property type="match status" value="1"/>
</dbReference>
<feature type="region of interest" description="Disordered" evidence="1">
    <location>
        <begin position="1"/>
        <end position="35"/>
    </location>
</feature>
<keyword evidence="4" id="KW-1185">Reference proteome</keyword>
<dbReference type="EnsemblPlants" id="Pp3c6_29630V3.1">
    <property type="protein sequence ID" value="Pp3c6_29630V3.1"/>
    <property type="gene ID" value="Pp3c6_29630"/>
</dbReference>